<name>F3ZXB9_MAHA5</name>
<dbReference type="Gene3D" id="1.10.10.1590">
    <property type="entry name" value="NADH-quinone oxidoreductase subunit E"/>
    <property type="match status" value="1"/>
</dbReference>
<keyword evidence="5 7" id="KW-0411">Iron-sulfur</keyword>
<proteinExistence type="inferred from homology"/>
<dbReference type="PIRSF" id="PIRSF000216">
    <property type="entry name" value="NADH_DH_24kDa"/>
    <property type="match status" value="1"/>
</dbReference>
<dbReference type="SUPFAM" id="SSF52833">
    <property type="entry name" value="Thioredoxin-like"/>
    <property type="match status" value="1"/>
</dbReference>
<sequence length="150" mass="16791">MVEEIVNRHGIAEDKLMPILLDIQNSNDKHYLSEDDLKQVSKLLGIPESRVYSVATFYSFFSLQPRGKYIVQICDNAPCIVNGAYNVIDDFRHILGIDMGQTTSDGLFTLEYSSCLGCCSHAPAARIAGELYGDLDSEKIKSILSDLRRR</sequence>
<keyword evidence="9" id="KW-1185">Reference proteome</keyword>
<dbReference type="eggNOG" id="COG1905">
    <property type="taxonomic scope" value="Bacteria"/>
</dbReference>
<feature type="binding site" evidence="7">
    <location>
        <position position="115"/>
    </location>
    <ligand>
        <name>[2Fe-2S] cluster</name>
        <dbReference type="ChEBI" id="CHEBI:190135"/>
    </ligand>
</feature>
<dbReference type="PANTHER" id="PTHR43342:SF1">
    <property type="entry name" value="BIFURCATING [FEFE] HYDROGENASE GAMMA SUBUNIT"/>
    <property type="match status" value="1"/>
</dbReference>
<dbReference type="PROSITE" id="PS01099">
    <property type="entry name" value="COMPLEX1_24K"/>
    <property type="match status" value="1"/>
</dbReference>
<organism evidence="8 9">
    <name type="scientific">Mahella australiensis (strain DSM 15567 / CIP 107919 / 50-1 BON)</name>
    <dbReference type="NCBI Taxonomy" id="697281"/>
    <lineage>
        <taxon>Bacteria</taxon>
        <taxon>Bacillati</taxon>
        <taxon>Bacillota</taxon>
        <taxon>Clostridia</taxon>
        <taxon>Thermoanaerobacterales</taxon>
        <taxon>Thermoanaerobacterales Family IV. Incertae Sedis</taxon>
        <taxon>Mahella</taxon>
    </lineage>
</organism>
<keyword evidence="4 7" id="KW-0408">Iron</keyword>
<protein>
    <submittedName>
        <fullName evidence="8">NADH dehydrogenase (Ubiquinone) 24 kDa subunit</fullName>
    </submittedName>
</protein>
<dbReference type="PANTHER" id="PTHR43342">
    <property type="entry name" value="NADH-QUINONE OXIDOREDUCTASE, E SUBUNIT"/>
    <property type="match status" value="1"/>
</dbReference>
<evidence type="ECO:0000256" key="6">
    <source>
        <dbReference type="ARBA" id="ARBA00034078"/>
    </source>
</evidence>
<accession>F3ZXB9</accession>
<dbReference type="Gene3D" id="3.40.30.10">
    <property type="entry name" value="Glutaredoxin"/>
    <property type="match status" value="1"/>
</dbReference>
<dbReference type="HOGENOM" id="CLU_054362_2_1_9"/>
<feature type="binding site" evidence="7">
    <location>
        <position position="74"/>
    </location>
    <ligand>
        <name>[2Fe-2S] cluster</name>
        <dbReference type="ChEBI" id="CHEBI:190135"/>
    </ligand>
</feature>
<dbReference type="STRING" id="697281.Mahau_1383"/>
<comment type="cofactor">
    <cofactor evidence="6">
        <name>[2Fe-2S] cluster</name>
        <dbReference type="ChEBI" id="CHEBI:190135"/>
    </cofactor>
</comment>
<dbReference type="EMBL" id="CP002360">
    <property type="protein sequence ID" value="AEE96576.1"/>
    <property type="molecule type" value="Genomic_DNA"/>
</dbReference>
<dbReference type="InterPro" id="IPR041921">
    <property type="entry name" value="NuoE_N"/>
</dbReference>
<dbReference type="InterPro" id="IPR036249">
    <property type="entry name" value="Thioredoxin-like_sf"/>
</dbReference>
<evidence type="ECO:0000256" key="7">
    <source>
        <dbReference type="PIRSR" id="PIRSR000216-1"/>
    </source>
</evidence>
<dbReference type="InterPro" id="IPR002023">
    <property type="entry name" value="NuoE-like"/>
</dbReference>
<dbReference type="GO" id="GO:0016491">
    <property type="term" value="F:oxidoreductase activity"/>
    <property type="evidence" value="ECO:0007669"/>
    <property type="project" value="InterPro"/>
</dbReference>
<dbReference type="KEGG" id="mas:Mahau_1383"/>
<dbReference type="GO" id="GO:0046872">
    <property type="term" value="F:metal ion binding"/>
    <property type="evidence" value="ECO:0007669"/>
    <property type="project" value="UniProtKB-KW"/>
</dbReference>
<evidence type="ECO:0000256" key="1">
    <source>
        <dbReference type="ARBA" id="ARBA00010643"/>
    </source>
</evidence>
<evidence type="ECO:0000256" key="3">
    <source>
        <dbReference type="ARBA" id="ARBA00022723"/>
    </source>
</evidence>
<dbReference type="GO" id="GO:0051537">
    <property type="term" value="F:2 iron, 2 sulfur cluster binding"/>
    <property type="evidence" value="ECO:0007669"/>
    <property type="project" value="UniProtKB-KW"/>
</dbReference>
<gene>
    <name evidence="8" type="ordered locus">Mahau_1383</name>
</gene>
<dbReference type="Proteomes" id="UP000008457">
    <property type="component" value="Chromosome"/>
</dbReference>
<dbReference type="Pfam" id="PF01257">
    <property type="entry name" value="2Fe-2S_thioredx"/>
    <property type="match status" value="1"/>
</dbReference>
<comment type="cofactor">
    <cofactor evidence="7">
        <name>[2Fe-2S] cluster</name>
        <dbReference type="ChEBI" id="CHEBI:190135"/>
    </cofactor>
    <text evidence="7">Binds 1 [2Fe-2S] cluster.</text>
</comment>
<dbReference type="AlphaFoldDB" id="F3ZXB9"/>
<evidence type="ECO:0000256" key="4">
    <source>
        <dbReference type="ARBA" id="ARBA00023004"/>
    </source>
</evidence>
<feature type="binding site" evidence="7">
    <location>
        <position position="119"/>
    </location>
    <ligand>
        <name>[2Fe-2S] cluster</name>
        <dbReference type="ChEBI" id="CHEBI:190135"/>
    </ligand>
</feature>
<reference evidence="9" key="1">
    <citation type="submission" date="2010-11" db="EMBL/GenBank/DDBJ databases">
        <title>The complete genome of Mahella australiensis DSM 15567.</title>
        <authorList>
            <consortium name="US DOE Joint Genome Institute (JGI-PGF)"/>
            <person name="Lucas S."/>
            <person name="Copeland A."/>
            <person name="Lapidus A."/>
            <person name="Bruce D."/>
            <person name="Goodwin L."/>
            <person name="Pitluck S."/>
            <person name="Kyrpides N."/>
            <person name="Mavromatis K."/>
            <person name="Pagani I."/>
            <person name="Ivanova N."/>
            <person name="Teshima H."/>
            <person name="Brettin T."/>
            <person name="Detter J.C."/>
            <person name="Han C."/>
            <person name="Tapia R."/>
            <person name="Land M."/>
            <person name="Hauser L."/>
            <person name="Markowitz V."/>
            <person name="Cheng J.-F."/>
            <person name="Hugenholtz P."/>
            <person name="Woyke T."/>
            <person name="Wu D."/>
            <person name="Spring S."/>
            <person name="Pukall R."/>
            <person name="Steenblock K."/>
            <person name="Schneider S."/>
            <person name="Klenk H.-P."/>
            <person name="Eisen J.A."/>
        </authorList>
    </citation>
    <scope>NUCLEOTIDE SEQUENCE [LARGE SCALE GENOMIC DNA]</scope>
    <source>
        <strain evidence="9">DSM 15567 / CIP 107919 / 50-1 BON</strain>
    </source>
</reference>
<dbReference type="RefSeq" id="WP_013781006.1">
    <property type="nucleotide sequence ID" value="NC_015520.1"/>
</dbReference>
<keyword evidence="2 7" id="KW-0001">2Fe-2S</keyword>
<reference evidence="8 9" key="2">
    <citation type="journal article" date="2011" name="Stand. Genomic Sci.">
        <title>Complete genome sequence of Mahella australiensis type strain (50-1 BON).</title>
        <authorList>
            <person name="Sikorski J."/>
            <person name="Teshima H."/>
            <person name="Nolan M."/>
            <person name="Lucas S."/>
            <person name="Hammon N."/>
            <person name="Deshpande S."/>
            <person name="Cheng J.F."/>
            <person name="Pitluck S."/>
            <person name="Liolios K."/>
            <person name="Pagani I."/>
            <person name="Ivanova N."/>
            <person name="Huntemann M."/>
            <person name="Mavromatis K."/>
            <person name="Ovchinikova G."/>
            <person name="Pati A."/>
            <person name="Tapia R."/>
            <person name="Han C."/>
            <person name="Goodwin L."/>
            <person name="Chen A."/>
            <person name="Palaniappan K."/>
            <person name="Land M."/>
            <person name="Hauser L."/>
            <person name="Ngatchou-Djao O.D."/>
            <person name="Rohde M."/>
            <person name="Pukall R."/>
            <person name="Spring S."/>
            <person name="Abt B."/>
            <person name="Goker M."/>
            <person name="Detter J.C."/>
            <person name="Woyke T."/>
            <person name="Bristow J."/>
            <person name="Markowitz V."/>
            <person name="Hugenholtz P."/>
            <person name="Eisen J.A."/>
            <person name="Kyrpides N.C."/>
            <person name="Klenk H.P."/>
            <person name="Lapidus A."/>
        </authorList>
    </citation>
    <scope>NUCLEOTIDE SEQUENCE [LARGE SCALE GENOMIC DNA]</scope>
    <source>
        <strain evidence="9">DSM 15567 / CIP 107919 / 50-1 BON</strain>
    </source>
</reference>
<evidence type="ECO:0000313" key="8">
    <source>
        <dbReference type="EMBL" id="AEE96576.1"/>
    </source>
</evidence>
<dbReference type="CDD" id="cd03064">
    <property type="entry name" value="TRX_Fd_NuoE"/>
    <property type="match status" value="1"/>
</dbReference>
<comment type="similarity">
    <text evidence="1">Belongs to the complex I 24 kDa subunit family.</text>
</comment>
<evidence type="ECO:0000256" key="5">
    <source>
        <dbReference type="ARBA" id="ARBA00023014"/>
    </source>
</evidence>
<feature type="binding site" evidence="7">
    <location>
        <position position="79"/>
    </location>
    <ligand>
        <name>[2Fe-2S] cluster</name>
        <dbReference type="ChEBI" id="CHEBI:190135"/>
    </ligand>
</feature>
<dbReference type="InterPro" id="IPR042128">
    <property type="entry name" value="NuoE_dom"/>
</dbReference>
<dbReference type="InterPro" id="IPR028431">
    <property type="entry name" value="NADP_DH_HndA-like"/>
</dbReference>
<evidence type="ECO:0000313" key="9">
    <source>
        <dbReference type="Proteomes" id="UP000008457"/>
    </source>
</evidence>
<keyword evidence="3 7" id="KW-0479">Metal-binding</keyword>
<evidence type="ECO:0000256" key="2">
    <source>
        <dbReference type="ARBA" id="ARBA00022714"/>
    </source>
</evidence>